<dbReference type="SUPFAM" id="SSF52402">
    <property type="entry name" value="Adenine nucleotide alpha hydrolases-like"/>
    <property type="match status" value="1"/>
</dbReference>
<dbReference type="Gene3D" id="3.40.50.620">
    <property type="entry name" value="HUPs"/>
    <property type="match status" value="1"/>
</dbReference>
<evidence type="ECO:0000256" key="3">
    <source>
        <dbReference type="ARBA" id="ARBA00022694"/>
    </source>
</evidence>
<dbReference type="EC" id="6.3.4.19" evidence="1"/>
<evidence type="ECO:0000256" key="1">
    <source>
        <dbReference type="ARBA" id="ARBA00013267"/>
    </source>
</evidence>
<dbReference type="PANTHER" id="PTHR43033">
    <property type="entry name" value="TRNA(ILE)-LYSIDINE SYNTHASE-RELATED"/>
    <property type="match status" value="1"/>
</dbReference>
<dbReference type="InterPro" id="IPR012795">
    <property type="entry name" value="tRNA_Ile_lys_synt_N"/>
</dbReference>
<dbReference type="GO" id="GO:0008033">
    <property type="term" value="P:tRNA processing"/>
    <property type="evidence" value="ECO:0007669"/>
    <property type="project" value="UniProtKB-KW"/>
</dbReference>
<dbReference type="InterPro" id="IPR014729">
    <property type="entry name" value="Rossmann-like_a/b/a_fold"/>
</dbReference>
<dbReference type="InterPro" id="IPR011063">
    <property type="entry name" value="TilS/TtcA_N"/>
</dbReference>
<keyword evidence="5" id="KW-0067">ATP-binding</keyword>
<keyword evidence="9" id="KW-1185">Reference proteome</keyword>
<comment type="caution">
    <text evidence="8">The sequence shown here is derived from an EMBL/GenBank/DDBJ whole genome shotgun (WGS) entry which is preliminary data.</text>
</comment>
<dbReference type="CDD" id="cd01992">
    <property type="entry name" value="TilS_N"/>
    <property type="match status" value="1"/>
</dbReference>
<evidence type="ECO:0000256" key="2">
    <source>
        <dbReference type="ARBA" id="ARBA00022598"/>
    </source>
</evidence>
<proteinExistence type="inferred from homology"/>
<evidence type="ECO:0000256" key="5">
    <source>
        <dbReference type="ARBA" id="ARBA00022840"/>
    </source>
</evidence>
<organism evidence="8 9">
    <name type="scientific">Coemansia biformis</name>
    <dbReference type="NCBI Taxonomy" id="1286918"/>
    <lineage>
        <taxon>Eukaryota</taxon>
        <taxon>Fungi</taxon>
        <taxon>Fungi incertae sedis</taxon>
        <taxon>Zoopagomycota</taxon>
        <taxon>Kickxellomycotina</taxon>
        <taxon>Kickxellomycetes</taxon>
        <taxon>Kickxellales</taxon>
        <taxon>Kickxellaceae</taxon>
        <taxon>Coemansia</taxon>
    </lineage>
</organism>
<dbReference type="GO" id="GO:0032267">
    <property type="term" value="F:tRNA(Ile)-lysidine synthase activity"/>
    <property type="evidence" value="ECO:0007669"/>
    <property type="project" value="UniProtKB-EC"/>
</dbReference>
<evidence type="ECO:0000256" key="6">
    <source>
        <dbReference type="ARBA" id="ARBA00048539"/>
    </source>
</evidence>
<evidence type="ECO:0000313" key="9">
    <source>
        <dbReference type="Proteomes" id="UP001143981"/>
    </source>
</evidence>
<comment type="catalytic activity">
    <reaction evidence="6">
        <text>cytidine(34) in tRNA(Ile2) + L-lysine + ATP = lysidine(34) in tRNA(Ile2) + AMP + diphosphate + H(+)</text>
        <dbReference type="Rhea" id="RHEA:43744"/>
        <dbReference type="Rhea" id="RHEA-COMP:10625"/>
        <dbReference type="Rhea" id="RHEA-COMP:10670"/>
        <dbReference type="ChEBI" id="CHEBI:15378"/>
        <dbReference type="ChEBI" id="CHEBI:30616"/>
        <dbReference type="ChEBI" id="CHEBI:32551"/>
        <dbReference type="ChEBI" id="CHEBI:33019"/>
        <dbReference type="ChEBI" id="CHEBI:82748"/>
        <dbReference type="ChEBI" id="CHEBI:83665"/>
        <dbReference type="ChEBI" id="CHEBI:456215"/>
        <dbReference type="EC" id="6.3.4.19"/>
    </reaction>
</comment>
<dbReference type="Pfam" id="PF01171">
    <property type="entry name" value="ATP_bind_3"/>
    <property type="match status" value="1"/>
</dbReference>
<dbReference type="NCBIfam" id="TIGR02432">
    <property type="entry name" value="lysidine_TilS_N"/>
    <property type="match status" value="1"/>
</dbReference>
<dbReference type="PANTHER" id="PTHR43033:SF1">
    <property type="entry name" value="TRNA(ILE)-LYSIDINE SYNTHASE-RELATED"/>
    <property type="match status" value="1"/>
</dbReference>
<dbReference type="OrthoDB" id="434144at2759"/>
<sequence length="506" mass="54061">MASTAQAIGRTRSLLERLGLADKRLLLAVSGGADSMALAYLVGRAIGPEKCYALTVDHGFRPESAREARDVGRFMRDLGIRHETRALSWGPCPETSAAGGASVALPPVQRLEEVARQRRYAEIGRVCRERRIHTVLTGHHAGDQAETFLFRLLRQSGVYGLAGMSVQSALPVGGCQHEASGPAPVIVRPLLALDKAALYEICRERGIRWHEDASNSDTRFRRNMLREVIAAAGEGQSPFSAQALLGVCRAMQGHREYINTEVAGLLAEHARFSADLGVAELAARSGGGRRRPRWACNPALRERVLASIVGWVNCRDHPPELAHLRQFEQAIAGFYGGERGPPAPAAMAVAASVAMLPPTARRGWLFCRQAPRPAEIPPCVGLALGSTALWDGRLAVRVCERPRSAHPDALTWSIHSLHDAMQRWPECIAAHRSACRRGAVPAERLHAVQATLPVVSVGAGGGMLPDTVVHALGRPVAGSLAAACLDVAVCSRAGAAPAGADEVVCL</sequence>
<protein>
    <recommendedName>
        <fullName evidence="1">tRNA(Ile)-lysidine synthetase</fullName>
        <ecNumber evidence="1">6.3.4.19</ecNumber>
    </recommendedName>
</protein>
<dbReference type="AlphaFoldDB" id="A0A9W7YAZ8"/>
<name>A0A9W7YAZ8_9FUNG</name>
<dbReference type="EMBL" id="JANBOI010000960">
    <property type="protein sequence ID" value="KAJ1727862.1"/>
    <property type="molecule type" value="Genomic_DNA"/>
</dbReference>
<evidence type="ECO:0000259" key="7">
    <source>
        <dbReference type="Pfam" id="PF01171"/>
    </source>
</evidence>
<evidence type="ECO:0000313" key="8">
    <source>
        <dbReference type="EMBL" id="KAJ1727862.1"/>
    </source>
</evidence>
<accession>A0A9W7YAZ8</accession>
<evidence type="ECO:0000256" key="4">
    <source>
        <dbReference type="ARBA" id="ARBA00022741"/>
    </source>
</evidence>
<dbReference type="InterPro" id="IPR012094">
    <property type="entry name" value="tRNA_Ile_lys_synt"/>
</dbReference>
<feature type="domain" description="tRNA(Ile)-lysidine/2-thiocytidine synthase N-terminal" evidence="7">
    <location>
        <begin position="25"/>
        <end position="227"/>
    </location>
</feature>
<gene>
    <name evidence="8" type="ORF">LPJ61_004352</name>
</gene>
<dbReference type="HAMAP" id="MF_01161">
    <property type="entry name" value="tRNA_Ile_lys_synt"/>
    <property type="match status" value="1"/>
</dbReference>
<keyword evidence="4" id="KW-0547">Nucleotide-binding</keyword>
<keyword evidence="2" id="KW-0436">Ligase</keyword>
<dbReference type="GO" id="GO:0005524">
    <property type="term" value="F:ATP binding"/>
    <property type="evidence" value="ECO:0007669"/>
    <property type="project" value="UniProtKB-KW"/>
</dbReference>
<reference evidence="8" key="1">
    <citation type="submission" date="2022-07" db="EMBL/GenBank/DDBJ databases">
        <title>Phylogenomic reconstructions and comparative analyses of Kickxellomycotina fungi.</title>
        <authorList>
            <person name="Reynolds N.K."/>
            <person name="Stajich J.E."/>
            <person name="Barry K."/>
            <person name="Grigoriev I.V."/>
            <person name="Crous P."/>
            <person name="Smith M.E."/>
        </authorList>
    </citation>
    <scope>NUCLEOTIDE SEQUENCE</scope>
    <source>
        <strain evidence="8">BCRC 34381</strain>
    </source>
</reference>
<keyword evidence="3" id="KW-0819">tRNA processing</keyword>
<dbReference type="Proteomes" id="UP001143981">
    <property type="component" value="Unassembled WGS sequence"/>
</dbReference>